<evidence type="ECO:0000256" key="1">
    <source>
        <dbReference type="SAM" id="MobiDB-lite"/>
    </source>
</evidence>
<dbReference type="InterPro" id="IPR019510">
    <property type="entry name" value="AKAP7-like_phosphoesterase"/>
</dbReference>
<dbReference type="GO" id="GO:0006307">
    <property type="term" value="P:DNA alkylation repair"/>
    <property type="evidence" value="ECO:0007669"/>
    <property type="project" value="InterPro"/>
</dbReference>
<proteinExistence type="predicted"/>
<organism evidence="3 4">
    <name type="scientific">Phanerochaete sordida</name>
    <dbReference type="NCBI Taxonomy" id="48140"/>
    <lineage>
        <taxon>Eukaryota</taxon>
        <taxon>Fungi</taxon>
        <taxon>Dikarya</taxon>
        <taxon>Basidiomycota</taxon>
        <taxon>Agaricomycotina</taxon>
        <taxon>Agaricomycetes</taxon>
        <taxon>Polyporales</taxon>
        <taxon>Phanerochaetaceae</taxon>
        <taxon>Phanerochaete</taxon>
    </lineage>
</organism>
<reference evidence="3 4" key="1">
    <citation type="submission" date="2021-08" db="EMBL/GenBank/DDBJ databases">
        <title>Draft Genome Sequence of Phanerochaete sordida strain YK-624.</title>
        <authorList>
            <person name="Mori T."/>
            <person name="Dohra H."/>
            <person name="Suzuki T."/>
            <person name="Kawagishi H."/>
            <person name="Hirai H."/>
        </authorList>
    </citation>
    <scope>NUCLEOTIDE SEQUENCE [LARGE SCALE GENOMIC DNA]</scope>
    <source>
        <strain evidence="3 4">YK-624</strain>
    </source>
</reference>
<dbReference type="Pfam" id="PF10469">
    <property type="entry name" value="AKAP7_NLS"/>
    <property type="match status" value="1"/>
</dbReference>
<name>A0A9P3FX36_9APHY</name>
<dbReference type="PANTHER" id="PTHR13360">
    <property type="entry name" value="ACTIVATING SIGNAL COINTEGRATOR 1 COMPLEX SUBUNIT 1"/>
    <property type="match status" value="1"/>
</dbReference>
<accession>A0A9P3FX36</accession>
<dbReference type="PANTHER" id="PTHR13360:SF1">
    <property type="entry name" value="ACTIVATING SIGNAL COINTEGRATOR 1 COMPLEX SUBUNIT 1"/>
    <property type="match status" value="1"/>
</dbReference>
<dbReference type="Gene3D" id="3.90.1140.10">
    <property type="entry name" value="Cyclic phosphodiesterase"/>
    <property type="match status" value="1"/>
</dbReference>
<comment type="caution">
    <text evidence="3">The sequence shown here is derived from an EMBL/GenBank/DDBJ whole genome shotgun (WGS) entry which is preliminary data.</text>
</comment>
<evidence type="ECO:0000313" key="4">
    <source>
        <dbReference type="Proteomes" id="UP000703269"/>
    </source>
</evidence>
<dbReference type="AlphaFoldDB" id="A0A9P3FX36"/>
<dbReference type="EMBL" id="BPQB01000001">
    <property type="protein sequence ID" value="GJE84181.1"/>
    <property type="molecule type" value="Genomic_DNA"/>
</dbReference>
<dbReference type="InterPro" id="IPR009210">
    <property type="entry name" value="ASCC1"/>
</dbReference>
<dbReference type="GO" id="GO:0005634">
    <property type="term" value="C:nucleus"/>
    <property type="evidence" value="ECO:0007669"/>
    <property type="project" value="TreeGrafter"/>
</dbReference>
<dbReference type="OrthoDB" id="277832at2759"/>
<sequence>MPLGHHPELRDRVSAFTRALLASAPAVPGLDASIVIAPRRLHLTLGVMSLASPAPAPPPAATTSDASQDAAAPQRTLDAALALLHALAPRVRTLLGGAPLRVALERVDVMRPDGGDPARAHVLWAGPAPGGEGTRVLRRVAEFVSGEFRKAGLVVDERRPLKLHCTVLNTVYRRPRPTSGRAPFSYTALLSTPAFEAIKMRTQEVAEVEREQRQRKTTPVEVNLGEYTVDEIQICEMGSWGPEGEYVSVGSIAL</sequence>
<gene>
    <name evidence="3" type="ORF">PsYK624_002570</name>
</gene>
<evidence type="ECO:0000313" key="3">
    <source>
        <dbReference type="EMBL" id="GJE84181.1"/>
    </source>
</evidence>
<feature type="region of interest" description="Disordered" evidence="1">
    <location>
        <begin position="53"/>
        <end position="72"/>
    </location>
</feature>
<evidence type="ECO:0000259" key="2">
    <source>
        <dbReference type="Pfam" id="PF10469"/>
    </source>
</evidence>
<protein>
    <recommendedName>
        <fullName evidence="2">A-kinase anchor protein 7-like phosphoesterase domain-containing protein</fullName>
    </recommendedName>
</protein>
<dbReference type="Proteomes" id="UP000703269">
    <property type="component" value="Unassembled WGS sequence"/>
</dbReference>
<feature type="compositionally biased region" description="Low complexity" evidence="1">
    <location>
        <begin position="61"/>
        <end position="72"/>
    </location>
</feature>
<dbReference type="GO" id="GO:0006355">
    <property type="term" value="P:regulation of DNA-templated transcription"/>
    <property type="evidence" value="ECO:0007669"/>
    <property type="project" value="TreeGrafter"/>
</dbReference>
<feature type="domain" description="A-kinase anchor protein 7-like phosphoesterase" evidence="2">
    <location>
        <begin position="77"/>
        <end position="254"/>
    </location>
</feature>
<keyword evidence="4" id="KW-1185">Reference proteome</keyword>